<dbReference type="Proteomes" id="UP001139409">
    <property type="component" value="Unassembled WGS sequence"/>
</dbReference>
<dbReference type="RefSeq" id="WP_225697643.1">
    <property type="nucleotide sequence ID" value="NZ_JAIXNE010000002.1"/>
</dbReference>
<evidence type="ECO:0000313" key="2">
    <source>
        <dbReference type="EMBL" id="MCA6075705.1"/>
    </source>
</evidence>
<dbReference type="EMBL" id="JAIXNE010000003">
    <property type="protein sequence ID" value="MCA6075705.1"/>
    <property type="molecule type" value="Genomic_DNA"/>
</dbReference>
<dbReference type="EMBL" id="JAIXNE010000002">
    <property type="protein sequence ID" value="MCA6074528.1"/>
    <property type="molecule type" value="Genomic_DNA"/>
</dbReference>
<dbReference type="AlphaFoldDB" id="A0A9X1KXE2"/>
<gene>
    <name evidence="1" type="ORF">LDX50_06590</name>
    <name evidence="2" type="ORF">LDX50_12560</name>
    <name evidence="3" type="ORF">LDX50_18280</name>
</gene>
<evidence type="ECO:0000313" key="1">
    <source>
        <dbReference type="EMBL" id="MCA6074528.1"/>
    </source>
</evidence>
<evidence type="ECO:0000313" key="4">
    <source>
        <dbReference type="Proteomes" id="UP001139409"/>
    </source>
</evidence>
<comment type="caution">
    <text evidence="3">The sequence shown here is derived from an EMBL/GenBank/DDBJ whole genome shotgun (WGS) entry which is preliminary data.</text>
</comment>
<protein>
    <submittedName>
        <fullName evidence="3">Uncharacterized protein</fullName>
    </submittedName>
</protein>
<dbReference type="EMBL" id="JAIXNE010000004">
    <property type="protein sequence ID" value="MCA6076833.1"/>
    <property type="molecule type" value="Genomic_DNA"/>
</dbReference>
<proteinExistence type="predicted"/>
<evidence type="ECO:0000313" key="3">
    <source>
        <dbReference type="EMBL" id="MCA6076833.1"/>
    </source>
</evidence>
<keyword evidence="4" id="KW-1185">Reference proteome</keyword>
<organism evidence="3 4">
    <name type="scientific">Fulvivirga sedimenti</name>
    <dbReference type="NCBI Taxonomy" id="2879465"/>
    <lineage>
        <taxon>Bacteria</taxon>
        <taxon>Pseudomonadati</taxon>
        <taxon>Bacteroidota</taxon>
        <taxon>Cytophagia</taxon>
        <taxon>Cytophagales</taxon>
        <taxon>Fulvivirgaceae</taxon>
        <taxon>Fulvivirga</taxon>
    </lineage>
</organism>
<reference evidence="3" key="1">
    <citation type="submission" date="2021-09" db="EMBL/GenBank/DDBJ databases">
        <title>Fulvivirga sp. isolated from coastal sediment.</title>
        <authorList>
            <person name="Yu H."/>
        </authorList>
    </citation>
    <scope>NUCLEOTIDE SEQUENCE</scope>
    <source>
        <strain evidence="3">1062</strain>
    </source>
</reference>
<accession>A0A9X1KXE2</accession>
<name>A0A9X1KXE2_9BACT</name>
<sequence>MRNCSSGKVCHDNRTIAEEELVRVLAKYGERAGSPNGIYLCEICGFYHLTSSSRETGYIHTPEFRERIRRAALENDWDDRWK</sequence>